<accession>A0ABT3ZXV8</accession>
<feature type="transmembrane region" description="Helical" evidence="7">
    <location>
        <begin position="292"/>
        <end position="316"/>
    </location>
</feature>
<organism evidence="8 9">
    <name type="scientific">Archangium lansingense</name>
    <dbReference type="NCBI Taxonomy" id="2995310"/>
    <lineage>
        <taxon>Bacteria</taxon>
        <taxon>Pseudomonadati</taxon>
        <taxon>Myxococcota</taxon>
        <taxon>Myxococcia</taxon>
        <taxon>Myxococcales</taxon>
        <taxon>Cystobacterineae</taxon>
        <taxon>Archangiaceae</taxon>
        <taxon>Archangium</taxon>
    </lineage>
</organism>
<feature type="transmembrane region" description="Helical" evidence="7">
    <location>
        <begin position="337"/>
        <end position="359"/>
    </location>
</feature>
<evidence type="ECO:0000256" key="7">
    <source>
        <dbReference type="SAM" id="Phobius"/>
    </source>
</evidence>
<feature type="transmembrane region" description="Helical" evidence="7">
    <location>
        <begin position="450"/>
        <end position="471"/>
    </location>
</feature>
<dbReference type="PANTHER" id="PTHR31645:SF0">
    <property type="entry name" value="OLIGOPEPTIDE TRANSPORTER YGL114W-RELATED"/>
    <property type="match status" value="1"/>
</dbReference>
<feature type="transmembrane region" description="Helical" evidence="7">
    <location>
        <begin position="538"/>
        <end position="563"/>
    </location>
</feature>
<dbReference type="Pfam" id="PF03169">
    <property type="entry name" value="OPT"/>
    <property type="match status" value="1"/>
</dbReference>
<evidence type="ECO:0000256" key="3">
    <source>
        <dbReference type="ARBA" id="ARBA00022692"/>
    </source>
</evidence>
<feature type="transmembrane region" description="Helical" evidence="7">
    <location>
        <begin position="245"/>
        <end position="272"/>
    </location>
</feature>
<feature type="transmembrane region" description="Helical" evidence="7">
    <location>
        <begin position="508"/>
        <end position="526"/>
    </location>
</feature>
<dbReference type="InterPro" id="IPR004813">
    <property type="entry name" value="OPT"/>
</dbReference>
<dbReference type="NCBIfam" id="TIGR00728">
    <property type="entry name" value="OPT_sfam"/>
    <property type="match status" value="1"/>
</dbReference>
<dbReference type="EMBL" id="JAPNKA010000001">
    <property type="protein sequence ID" value="MCY1074237.1"/>
    <property type="molecule type" value="Genomic_DNA"/>
</dbReference>
<keyword evidence="5 7" id="KW-0472">Membrane</keyword>
<dbReference type="RefSeq" id="WP_267533213.1">
    <property type="nucleotide sequence ID" value="NZ_JAPNKA010000001.1"/>
</dbReference>
<protein>
    <submittedName>
        <fullName evidence="8">OPT/YSL family transporter</fullName>
    </submittedName>
</protein>
<feature type="transmembrane region" description="Helical" evidence="7">
    <location>
        <begin position="583"/>
        <end position="602"/>
    </location>
</feature>
<comment type="caution">
    <text evidence="8">The sequence shown here is derived from an EMBL/GenBank/DDBJ whole genome shotgun (WGS) entry which is preliminary data.</text>
</comment>
<feature type="region of interest" description="Disordered" evidence="6">
    <location>
        <begin position="1"/>
        <end position="20"/>
    </location>
</feature>
<proteinExistence type="predicted"/>
<dbReference type="Proteomes" id="UP001207654">
    <property type="component" value="Unassembled WGS sequence"/>
</dbReference>
<keyword evidence="4 7" id="KW-1133">Transmembrane helix</keyword>
<gene>
    <name evidence="8" type="ORF">OV287_07035</name>
</gene>
<reference evidence="8 9" key="1">
    <citation type="submission" date="2022-11" db="EMBL/GenBank/DDBJ databases">
        <title>Minimal conservation of predation-associated metabolite biosynthetic gene clusters underscores biosynthetic potential of Myxococcota including descriptions for ten novel species: Archangium lansinium sp. nov., Myxococcus landrumus sp. nov., Nannocystis bai.</title>
        <authorList>
            <person name="Ahearne A."/>
            <person name="Stevens C."/>
            <person name="Phillips K."/>
        </authorList>
    </citation>
    <scope>NUCLEOTIDE SEQUENCE [LARGE SCALE GENOMIC DNA]</scope>
    <source>
        <strain evidence="8 9">MIWBW</strain>
    </source>
</reference>
<feature type="transmembrane region" description="Helical" evidence="7">
    <location>
        <begin position="110"/>
        <end position="130"/>
    </location>
</feature>
<evidence type="ECO:0000313" key="8">
    <source>
        <dbReference type="EMBL" id="MCY1074237.1"/>
    </source>
</evidence>
<evidence type="ECO:0000256" key="2">
    <source>
        <dbReference type="ARBA" id="ARBA00022448"/>
    </source>
</evidence>
<comment type="subcellular location">
    <subcellularLocation>
        <location evidence="1">Membrane</location>
        <topology evidence="1">Multi-pass membrane protein</topology>
    </subcellularLocation>
</comment>
<evidence type="ECO:0000256" key="6">
    <source>
        <dbReference type="SAM" id="MobiDB-lite"/>
    </source>
</evidence>
<name>A0ABT3ZXV8_9BACT</name>
<evidence type="ECO:0000313" key="9">
    <source>
        <dbReference type="Proteomes" id="UP001207654"/>
    </source>
</evidence>
<evidence type="ECO:0000256" key="5">
    <source>
        <dbReference type="ARBA" id="ARBA00023136"/>
    </source>
</evidence>
<dbReference type="InterPro" id="IPR045035">
    <property type="entry name" value="YSL-like"/>
</dbReference>
<evidence type="ECO:0000256" key="4">
    <source>
        <dbReference type="ARBA" id="ARBA00022989"/>
    </source>
</evidence>
<feature type="transmembrane region" description="Helical" evidence="7">
    <location>
        <begin position="68"/>
        <end position="89"/>
    </location>
</feature>
<evidence type="ECO:0000256" key="1">
    <source>
        <dbReference type="ARBA" id="ARBA00004141"/>
    </source>
</evidence>
<keyword evidence="2" id="KW-0813">Transport</keyword>
<feature type="transmembrane region" description="Helical" evidence="7">
    <location>
        <begin position="365"/>
        <end position="385"/>
    </location>
</feature>
<sequence length="606" mass="60713">MSERPSGRAAATPVLVPDESASPALHPVPAASLPAPPSPELTVRALVAGGLIGSVVAVTNVYTGLKTGFWESGCVLSALLAFGGLSAVARRSTPLSPLETNLSQTAAVSVGALPASAGLLGAVPALAMLGTQPPGWAVALWGVGLGTLGVLFAFALRRRLLEDEALPFPTGAATAELISTLHSTGSAYAARARGLWVSGLASMGLTWLRDARGLVPPASLLPGTLKVGGLGADSLLVGIGWNPMLLGIGVLVGPQVGLSILLGAAVAWGGLAPWLVREGLVKEAGYLTFSGWLLWPGVGLMVGAAAASLVSQVRALPSVVRDLRGLGRQGAGWEATAGQWVSRAVLPAILLTGVMAWFAFQLSPLYFLLALLLTFPLSAVCARATGQTDIAPMSPVGQLAQVGFGMVVPGQPSLNVAAGAVVSGAASHTSASLWSLQSGRLLGASASRQLLVQLPGVLLGAAVAIPAYSLLVSAHGLGSEALPVPTGQQFKTVAEFTSRGLAGMPPSSTLATGLAFLAGVLLSVGARGRLARLLPSAAAMGIGFVVPPYYAVTLCLGALLAAIVGRLRPSATQTVQSAGAGAIIGESLLGVFIAALLGLGLLQSSG</sequence>
<keyword evidence="9" id="KW-1185">Reference proteome</keyword>
<keyword evidence="3 7" id="KW-0812">Transmembrane</keyword>
<feature type="transmembrane region" description="Helical" evidence="7">
    <location>
        <begin position="41"/>
        <end position="62"/>
    </location>
</feature>
<dbReference type="PANTHER" id="PTHR31645">
    <property type="entry name" value="OLIGOPEPTIDE TRANSPORTER YGL114W-RELATED"/>
    <property type="match status" value="1"/>
</dbReference>
<feature type="transmembrane region" description="Helical" evidence="7">
    <location>
        <begin position="136"/>
        <end position="156"/>
    </location>
</feature>